<dbReference type="PANTHER" id="PTHR46550:SF2">
    <property type="entry name" value="EXPRESSED SEQUENCE C85627-RELATED"/>
    <property type="match status" value="1"/>
</dbReference>
<dbReference type="GO" id="GO:0005737">
    <property type="term" value="C:cytoplasm"/>
    <property type="evidence" value="ECO:0007669"/>
    <property type="project" value="TreeGrafter"/>
</dbReference>
<dbReference type="InterPro" id="IPR036047">
    <property type="entry name" value="F-box-like_dom_sf"/>
</dbReference>
<dbReference type="AlphaFoldDB" id="A0A8C9GDF2"/>
<dbReference type="CDD" id="cd22137">
    <property type="entry name" value="F-box_FBXW12"/>
    <property type="match status" value="1"/>
</dbReference>
<comment type="pathway">
    <text evidence="1">Protein modification; protein ubiquitination.</text>
</comment>
<dbReference type="Proteomes" id="UP000694416">
    <property type="component" value="Unplaced"/>
</dbReference>
<dbReference type="Pfam" id="PF12937">
    <property type="entry name" value="F-box-like"/>
    <property type="match status" value="1"/>
</dbReference>
<evidence type="ECO:0000313" key="5">
    <source>
        <dbReference type="Proteomes" id="UP000694416"/>
    </source>
</evidence>
<reference evidence="4" key="1">
    <citation type="submission" date="2025-08" db="UniProtKB">
        <authorList>
            <consortium name="Ensembl"/>
        </authorList>
    </citation>
    <scope>IDENTIFICATION</scope>
</reference>
<organism evidence="4 5">
    <name type="scientific">Piliocolobus tephrosceles</name>
    <name type="common">Ugandan red Colobus</name>
    <dbReference type="NCBI Taxonomy" id="591936"/>
    <lineage>
        <taxon>Eukaryota</taxon>
        <taxon>Metazoa</taxon>
        <taxon>Chordata</taxon>
        <taxon>Craniata</taxon>
        <taxon>Vertebrata</taxon>
        <taxon>Euteleostomi</taxon>
        <taxon>Mammalia</taxon>
        <taxon>Eutheria</taxon>
        <taxon>Euarchontoglires</taxon>
        <taxon>Primates</taxon>
        <taxon>Haplorrhini</taxon>
        <taxon>Catarrhini</taxon>
        <taxon>Cercopithecidae</taxon>
        <taxon>Colobinae</taxon>
        <taxon>Piliocolobus</taxon>
    </lineage>
</organism>
<dbReference type="InterPro" id="IPR001810">
    <property type="entry name" value="F-box_dom"/>
</dbReference>
<dbReference type="Ensembl" id="ENSPTET00000004855.1">
    <property type="protein sequence ID" value="ENSPTEP00000003106.1"/>
    <property type="gene ID" value="ENSPTEG00000003662.1"/>
</dbReference>
<evidence type="ECO:0000256" key="1">
    <source>
        <dbReference type="ARBA" id="ARBA00004906"/>
    </source>
</evidence>
<name>A0A8C9GDF2_9PRIM</name>
<keyword evidence="2" id="KW-0833">Ubl conjugation pathway</keyword>
<evidence type="ECO:0000313" key="4">
    <source>
        <dbReference type="Ensembl" id="ENSPTEP00000003106.1"/>
    </source>
</evidence>
<dbReference type="SMART" id="SM00256">
    <property type="entry name" value="FBOX"/>
    <property type="match status" value="1"/>
</dbReference>
<accession>A0A8C9GDF2</accession>
<evidence type="ECO:0000256" key="2">
    <source>
        <dbReference type="ARBA" id="ARBA00022786"/>
    </source>
</evidence>
<evidence type="ECO:0000259" key="3">
    <source>
        <dbReference type="PROSITE" id="PS50181"/>
    </source>
</evidence>
<dbReference type="Gene3D" id="1.20.1280.50">
    <property type="match status" value="1"/>
</dbReference>
<sequence>MEIQLPDLALKRIFSFLDLFGLLQASQVNKHWNRIAESDFLWRSLSLQRWDCSNFTDQHLGAHTWKQFFLHQRRKELQLALAQPHNFIYKVTKNIAYEMELAYLSGNSLTMKEQEKSIICSISPKRELCTWDVQEVGDAAGDIYTFTLPGLRDVSKVTAFQYSIVLLHCSPDKKWVFACGAHRRTLPQVFLTESLVRPSEGSAPLSTSLPHKLCVSACWTPEVKNRITLMSQSTTGKKTEFITFDLTTKRTGGQTVIQAHEIASFQLAAHLEPPIWMGANDGYTIVFTNGPYLLLFSITGFLLQRFEDHQAAINNFWVDPRYVLTTSKNSVHVYMWEEGGRHPHLRSCCHLENIWHGPTTHGCISSVMCDNASIVLKVTVSESSTLVMCSLNM</sequence>
<protein>
    <submittedName>
        <fullName evidence="4">F-box and WD repeat domain containing 12</fullName>
    </submittedName>
</protein>
<feature type="domain" description="F-box" evidence="3">
    <location>
        <begin position="1"/>
        <end position="45"/>
    </location>
</feature>
<reference evidence="4" key="2">
    <citation type="submission" date="2025-09" db="UniProtKB">
        <authorList>
            <consortium name="Ensembl"/>
        </authorList>
    </citation>
    <scope>IDENTIFICATION</scope>
</reference>
<dbReference type="SUPFAM" id="SSF69322">
    <property type="entry name" value="Tricorn protease domain 2"/>
    <property type="match status" value="1"/>
</dbReference>
<dbReference type="InterPro" id="IPR052121">
    <property type="entry name" value="F-box_SCF_Substrate_Recog"/>
</dbReference>
<dbReference type="PANTHER" id="PTHR46550">
    <property type="entry name" value="F-BOX ONLY PROTEIN 3"/>
    <property type="match status" value="1"/>
</dbReference>
<proteinExistence type="predicted"/>
<keyword evidence="5" id="KW-1185">Reference proteome</keyword>
<dbReference type="PROSITE" id="PS50181">
    <property type="entry name" value="FBOX"/>
    <property type="match status" value="1"/>
</dbReference>
<dbReference type="SUPFAM" id="SSF81383">
    <property type="entry name" value="F-box domain"/>
    <property type="match status" value="1"/>
</dbReference>
<dbReference type="FunFam" id="1.20.1280.50:FF:000076">
    <property type="entry name" value="F-box/WD repeat-containing protein 12"/>
    <property type="match status" value="1"/>
</dbReference>